<dbReference type="Gene3D" id="3.40.50.300">
    <property type="entry name" value="P-loop containing nucleotide triphosphate hydrolases"/>
    <property type="match status" value="1"/>
</dbReference>
<organism evidence="3 4">
    <name type="scientific">Anncaliia algerae PRA339</name>
    <dbReference type="NCBI Taxonomy" id="1288291"/>
    <lineage>
        <taxon>Eukaryota</taxon>
        <taxon>Fungi</taxon>
        <taxon>Fungi incertae sedis</taxon>
        <taxon>Microsporidia</taxon>
        <taxon>Tubulinosematoidea</taxon>
        <taxon>Tubulinosematidae</taxon>
        <taxon>Anncaliia</taxon>
    </lineage>
</organism>
<accession>A0A059F0V9</accession>
<proteinExistence type="predicted"/>
<dbReference type="Pfam" id="PF00004">
    <property type="entry name" value="AAA"/>
    <property type="match status" value="1"/>
</dbReference>
<dbReference type="InterPro" id="IPR027417">
    <property type="entry name" value="P-loop_NTPase"/>
</dbReference>
<dbReference type="STRING" id="1288291.A0A059F0V9"/>
<evidence type="ECO:0000313" key="4">
    <source>
        <dbReference type="Proteomes" id="UP000030655"/>
    </source>
</evidence>
<reference evidence="4" key="1">
    <citation type="submission" date="2013-02" db="EMBL/GenBank/DDBJ databases">
        <authorList>
            <consortium name="The Broad Institute Genome Sequencing Platform"/>
            <person name="Cuomo C."/>
            <person name="Becnel J."/>
            <person name="Sanscrainte N."/>
            <person name="Walker B."/>
            <person name="Young S.K."/>
            <person name="Zeng Q."/>
            <person name="Gargeya S."/>
            <person name="Fitzgerald M."/>
            <person name="Haas B."/>
            <person name="Abouelleil A."/>
            <person name="Alvarado L."/>
            <person name="Arachchi H.M."/>
            <person name="Berlin A.M."/>
            <person name="Chapman S.B."/>
            <person name="Dewar J."/>
            <person name="Goldberg J."/>
            <person name="Griggs A."/>
            <person name="Gujja S."/>
            <person name="Hansen M."/>
            <person name="Howarth C."/>
            <person name="Imamovic A."/>
            <person name="Larimer J."/>
            <person name="McCowan C."/>
            <person name="Murphy C."/>
            <person name="Neiman D."/>
            <person name="Pearson M."/>
            <person name="Priest M."/>
            <person name="Roberts A."/>
            <person name="Saif S."/>
            <person name="Shea T."/>
            <person name="Sisk P."/>
            <person name="Sykes S."/>
            <person name="Wortman J."/>
            <person name="Nusbaum C."/>
            <person name="Birren B."/>
        </authorList>
    </citation>
    <scope>NUCLEOTIDE SEQUENCE [LARGE SCALE GENOMIC DNA]</scope>
    <source>
        <strain evidence="4">PRA339</strain>
    </source>
</reference>
<dbReference type="InterPro" id="IPR003959">
    <property type="entry name" value="ATPase_AAA_core"/>
</dbReference>
<dbReference type="EMBL" id="KK365161">
    <property type="protein sequence ID" value="KCZ80810.1"/>
    <property type="molecule type" value="Genomic_DNA"/>
</dbReference>
<dbReference type="OrthoDB" id="1926878at2759"/>
<dbReference type="PANTHER" id="PTHR10763:SF26">
    <property type="entry name" value="CELL DIVISION CONTROL PROTEIN 6 HOMOLOG"/>
    <property type="match status" value="1"/>
</dbReference>
<evidence type="ECO:0000256" key="1">
    <source>
        <dbReference type="ARBA" id="ARBA00022705"/>
    </source>
</evidence>
<protein>
    <recommendedName>
        <fullName evidence="2">AAA+ ATPase domain-containing protein</fullName>
    </recommendedName>
</protein>
<dbReference type="InterPro" id="IPR050311">
    <property type="entry name" value="ORC1/CDC6"/>
</dbReference>
<keyword evidence="4" id="KW-1185">Reference proteome</keyword>
<keyword evidence="1" id="KW-0235">DNA replication</keyword>
<dbReference type="GO" id="GO:0016887">
    <property type="term" value="F:ATP hydrolysis activity"/>
    <property type="evidence" value="ECO:0007669"/>
    <property type="project" value="InterPro"/>
</dbReference>
<dbReference type="Proteomes" id="UP000030655">
    <property type="component" value="Unassembled WGS sequence"/>
</dbReference>
<dbReference type="SMART" id="SM00382">
    <property type="entry name" value="AAA"/>
    <property type="match status" value="1"/>
</dbReference>
<reference evidence="3 4" key="2">
    <citation type="submission" date="2014-03" db="EMBL/GenBank/DDBJ databases">
        <title>The Genome Sequence of Anncaliia algerae insect isolate PRA339.</title>
        <authorList>
            <consortium name="The Broad Institute Genome Sequencing Platform"/>
            <consortium name="The Broad Institute Genome Sequencing Center for Infectious Disease"/>
            <person name="Cuomo C."/>
            <person name="Becnel J."/>
            <person name="Sanscrainte N."/>
            <person name="Walker B."/>
            <person name="Young S.K."/>
            <person name="Zeng Q."/>
            <person name="Gargeya S."/>
            <person name="Fitzgerald M."/>
            <person name="Haas B."/>
            <person name="Abouelleil A."/>
            <person name="Alvarado L."/>
            <person name="Arachchi H.M."/>
            <person name="Berlin A.M."/>
            <person name="Chapman S.B."/>
            <person name="Dewar J."/>
            <person name="Goldberg J."/>
            <person name="Griggs A."/>
            <person name="Gujja S."/>
            <person name="Hansen M."/>
            <person name="Howarth C."/>
            <person name="Imamovic A."/>
            <person name="Larimer J."/>
            <person name="McCowan C."/>
            <person name="Murphy C."/>
            <person name="Neiman D."/>
            <person name="Pearson M."/>
            <person name="Priest M."/>
            <person name="Roberts A."/>
            <person name="Saif S."/>
            <person name="Shea T."/>
            <person name="Sisk P."/>
            <person name="Sykes S."/>
            <person name="Wortman J."/>
            <person name="Nusbaum C."/>
            <person name="Birren B."/>
        </authorList>
    </citation>
    <scope>NUCLEOTIDE SEQUENCE [LARGE SCALE GENOMIC DNA]</scope>
    <source>
        <strain evidence="3 4">PRA339</strain>
    </source>
</reference>
<name>A0A059F0V9_9MICR</name>
<dbReference type="GO" id="GO:0033314">
    <property type="term" value="P:mitotic DNA replication checkpoint signaling"/>
    <property type="evidence" value="ECO:0007669"/>
    <property type="project" value="TreeGrafter"/>
</dbReference>
<dbReference type="GO" id="GO:0003688">
    <property type="term" value="F:DNA replication origin binding"/>
    <property type="evidence" value="ECO:0007669"/>
    <property type="project" value="TreeGrafter"/>
</dbReference>
<dbReference type="VEuPathDB" id="MicrosporidiaDB:H312_01756"/>
<sequence>MTINQRESQSKEIEGIINRFRNTGNSLITYICGPPGSGKTYTLTQILNDTFPSYFYINCSKLKVKSNIYSKLIGSLKKKGKGYDDLKNILQKEKKKFVIVLDEIDLLVTKKQSILYNLFELPYLKGVSLLLFTIANTMNLSEISFENKVKSRMGSRRINFNAYTFDELMLITKSNKELALAAKRVSALGGDCRKMKEIKDKIIRKYGEKPTIYQVDSLYNELYKPIYYSFFRSLTNHQKLIIFSLFIIRKSSLNNLFNNLISFCIRLKLRQINYFEFNELIRISSEQRIIEIKREVIYLMWNEEEVKRALLEDEIYKQIFVI</sequence>
<dbReference type="GO" id="GO:0006270">
    <property type="term" value="P:DNA replication initiation"/>
    <property type="evidence" value="ECO:0007669"/>
    <property type="project" value="TreeGrafter"/>
</dbReference>
<dbReference type="SUPFAM" id="SSF52540">
    <property type="entry name" value="P-loop containing nucleoside triphosphate hydrolases"/>
    <property type="match status" value="1"/>
</dbReference>
<evidence type="ECO:0000313" key="3">
    <source>
        <dbReference type="EMBL" id="KCZ80810.1"/>
    </source>
</evidence>
<dbReference type="GO" id="GO:0005634">
    <property type="term" value="C:nucleus"/>
    <property type="evidence" value="ECO:0007669"/>
    <property type="project" value="TreeGrafter"/>
</dbReference>
<dbReference type="HOGENOM" id="CLU_012774_5_0_1"/>
<dbReference type="AlphaFoldDB" id="A0A059F0V9"/>
<gene>
    <name evidence="3" type="ORF">H312_01756</name>
</gene>
<dbReference type="GO" id="GO:0005524">
    <property type="term" value="F:ATP binding"/>
    <property type="evidence" value="ECO:0007669"/>
    <property type="project" value="InterPro"/>
</dbReference>
<dbReference type="InterPro" id="IPR003593">
    <property type="entry name" value="AAA+_ATPase"/>
</dbReference>
<dbReference type="PANTHER" id="PTHR10763">
    <property type="entry name" value="CELL DIVISION CONTROL PROTEIN 6-RELATED"/>
    <property type="match status" value="1"/>
</dbReference>
<feature type="domain" description="AAA+ ATPase" evidence="2">
    <location>
        <begin position="25"/>
        <end position="164"/>
    </location>
</feature>
<evidence type="ECO:0000259" key="2">
    <source>
        <dbReference type="SMART" id="SM00382"/>
    </source>
</evidence>
<dbReference type="CDD" id="cd00009">
    <property type="entry name" value="AAA"/>
    <property type="match status" value="1"/>
</dbReference>